<feature type="signal peptide" evidence="1">
    <location>
        <begin position="1"/>
        <end position="21"/>
    </location>
</feature>
<dbReference type="EMBL" id="SLWW01000006">
    <property type="protein sequence ID" value="TCO71664.1"/>
    <property type="molecule type" value="Genomic_DNA"/>
</dbReference>
<protein>
    <submittedName>
        <fullName evidence="2">Uncharacterized protein</fullName>
    </submittedName>
</protein>
<sequence>MRKRLTGVLAAVLMLGGAALADTEGAGTYEMLFRSGTLDEVPGSEMLVYAREVTNRANPQAAEAATGVVELTFTDEDPRRAVLRFVQGDRISAIGAFPAEVGNPVVMYFMETVVRDMAGTAGGSPFYIRNRLKDSLIRPAEVEAVEAAFGAGEVQAQALTLHPFAENPNRARMMGFAELTVTVTMSDEVPGWYHTLSAEVPDPAGGAPLYVSTLRLEAEQ</sequence>
<dbReference type="RefSeq" id="WP_132544006.1">
    <property type="nucleotide sequence ID" value="NZ_SLWW01000006.1"/>
</dbReference>
<feature type="chain" id="PRO_5020580351" evidence="1">
    <location>
        <begin position="22"/>
        <end position="220"/>
    </location>
</feature>
<comment type="caution">
    <text evidence="2">The sequence shown here is derived from an EMBL/GenBank/DDBJ whole genome shotgun (WGS) entry which is preliminary data.</text>
</comment>
<evidence type="ECO:0000313" key="3">
    <source>
        <dbReference type="Proteomes" id="UP000295142"/>
    </source>
</evidence>
<gene>
    <name evidence="2" type="ORF">EV655_106157</name>
</gene>
<accession>A0A4R2KF39</accession>
<keyword evidence="1" id="KW-0732">Signal</keyword>
<dbReference type="AlphaFoldDB" id="A0A4R2KF39"/>
<dbReference type="OrthoDB" id="5801444at2"/>
<organism evidence="2 3">
    <name type="scientific">Rhodovulum euryhalinum</name>
    <dbReference type="NCBI Taxonomy" id="35805"/>
    <lineage>
        <taxon>Bacteria</taxon>
        <taxon>Pseudomonadati</taxon>
        <taxon>Pseudomonadota</taxon>
        <taxon>Alphaproteobacteria</taxon>
        <taxon>Rhodobacterales</taxon>
        <taxon>Paracoccaceae</taxon>
        <taxon>Rhodovulum</taxon>
    </lineage>
</organism>
<evidence type="ECO:0000256" key="1">
    <source>
        <dbReference type="SAM" id="SignalP"/>
    </source>
</evidence>
<name>A0A4R2KF39_9RHOB</name>
<dbReference type="Proteomes" id="UP000295142">
    <property type="component" value="Unassembled WGS sequence"/>
</dbReference>
<proteinExistence type="predicted"/>
<keyword evidence="3" id="KW-1185">Reference proteome</keyword>
<reference evidence="2 3" key="1">
    <citation type="submission" date="2019-03" db="EMBL/GenBank/DDBJ databases">
        <title>Genomic Encyclopedia of Type Strains, Phase IV (KMG-IV): sequencing the most valuable type-strain genomes for metagenomic binning, comparative biology and taxonomic classification.</title>
        <authorList>
            <person name="Goeker M."/>
        </authorList>
    </citation>
    <scope>NUCLEOTIDE SEQUENCE [LARGE SCALE GENOMIC DNA]</scope>
    <source>
        <strain evidence="2 3">DSM 4868</strain>
    </source>
</reference>
<evidence type="ECO:0000313" key="2">
    <source>
        <dbReference type="EMBL" id="TCO71664.1"/>
    </source>
</evidence>